<proteinExistence type="predicted"/>
<dbReference type="Proteomes" id="UP000256964">
    <property type="component" value="Unassembled WGS sequence"/>
</dbReference>
<sequence length="644" mass="72966">MPFSLDSYPKLSITADDIGATDGLVAARDVEANLLVTSPNAHYIPKLPLGRVSIYMVADGTYGALDPACWPQIYHRDFAYFAAVSKAVTSPHPHSAIWNRPTQADFRALEGVPAPNYGSLTEEFVQPLRTLVFELQERVTAHTSLHRSPTHTPLLHHQCVAEQTCERLRTVPATLRDHEVQVSLLRRHWLLAMAYMRYANHMNIAPRGHAAMSAADDIMGAWTWEADVVDELVNRGIPVWFVRNRVIVPSHTRIGREVGFVEPPAAYVARMCDIPVYQGNVGYESLLATQRTTQTYHDISRHPIVSSHTVDSALQSHAPSYTTPPPLESRLPAKTLETLCPTTVYPTSKSAHRSQVRDGRDKFKEIKHPWMPPSIPSWQRALSEVDRSHPAKHSTEIWAYWIPEPALLISPKTPERQRRYMLSWLRARPAWISLLQLPERRVSLNPQMWRTYLNGIPLEENQTAHGRRTGNIRSIFRDILKDDEVEHTEGVVVDWHDHSFSEVPEALCPWILWETYELGFHYELLALDRACCSTIQESQAQDRIARVFGNIGLFSVTHLPAADEPGLFAPVPHRRISALNALRDVVMRWPECPELLQAVTPLSTLDTVATVEAFEYWLATVYTRAFFTHAGRAPILPHFPPLPL</sequence>
<dbReference type="EMBL" id="KZ857639">
    <property type="protein sequence ID" value="RDX39824.1"/>
    <property type="molecule type" value="Genomic_DNA"/>
</dbReference>
<organism evidence="1 2">
    <name type="scientific">Lentinus brumalis</name>
    <dbReference type="NCBI Taxonomy" id="2498619"/>
    <lineage>
        <taxon>Eukaryota</taxon>
        <taxon>Fungi</taxon>
        <taxon>Dikarya</taxon>
        <taxon>Basidiomycota</taxon>
        <taxon>Agaricomycotina</taxon>
        <taxon>Agaricomycetes</taxon>
        <taxon>Polyporales</taxon>
        <taxon>Polyporaceae</taxon>
        <taxon>Lentinus</taxon>
    </lineage>
</organism>
<reference evidence="1 2" key="1">
    <citation type="journal article" date="2018" name="Biotechnol. Biofuels">
        <title>Integrative visual omics of the white-rot fungus Polyporus brumalis exposes the biotechnological potential of its oxidative enzymes for delignifying raw plant biomass.</title>
        <authorList>
            <person name="Miyauchi S."/>
            <person name="Rancon A."/>
            <person name="Drula E."/>
            <person name="Hage H."/>
            <person name="Chaduli D."/>
            <person name="Favel A."/>
            <person name="Grisel S."/>
            <person name="Henrissat B."/>
            <person name="Herpoel-Gimbert I."/>
            <person name="Ruiz-Duenas F.J."/>
            <person name="Chevret D."/>
            <person name="Hainaut M."/>
            <person name="Lin J."/>
            <person name="Wang M."/>
            <person name="Pangilinan J."/>
            <person name="Lipzen A."/>
            <person name="Lesage-Meessen L."/>
            <person name="Navarro D."/>
            <person name="Riley R."/>
            <person name="Grigoriev I.V."/>
            <person name="Zhou S."/>
            <person name="Raouche S."/>
            <person name="Rosso M.N."/>
        </authorList>
    </citation>
    <scope>NUCLEOTIDE SEQUENCE [LARGE SCALE GENOMIC DNA]</scope>
    <source>
        <strain evidence="1 2">BRFM 1820</strain>
    </source>
</reference>
<evidence type="ECO:0000313" key="2">
    <source>
        <dbReference type="Proteomes" id="UP000256964"/>
    </source>
</evidence>
<name>A0A371CHS9_9APHY</name>
<dbReference type="AlphaFoldDB" id="A0A371CHS9"/>
<gene>
    <name evidence="1" type="ORF">OH76DRAFT_1490809</name>
</gene>
<dbReference type="OrthoDB" id="2692137at2759"/>
<evidence type="ECO:0000313" key="1">
    <source>
        <dbReference type="EMBL" id="RDX39824.1"/>
    </source>
</evidence>
<protein>
    <submittedName>
        <fullName evidence="1">Uncharacterized protein</fullName>
    </submittedName>
</protein>
<accession>A0A371CHS9</accession>
<keyword evidence="2" id="KW-1185">Reference proteome</keyword>